<dbReference type="InterPro" id="IPR039374">
    <property type="entry name" value="SIP_fam"/>
</dbReference>
<evidence type="ECO:0000313" key="3">
    <source>
        <dbReference type="EMBL" id="XCJ74922.1"/>
    </source>
</evidence>
<dbReference type="RefSeq" id="WP_353946358.1">
    <property type="nucleotide sequence ID" value="NZ_CP159534.1"/>
</dbReference>
<organism evidence="3">
    <name type="scientific">Streptomyces tabacisoli</name>
    <dbReference type="NCBI Taxonomy" id="3156398"/>
    <lineage>
        <taxon>Bacteria</taxon>
        <taxon>Bacillati</taxon>
        <taxon>Actinomycetota</taxon>
        <taxon>Actinomycetes</taxon>
        <taxon>Kitasatosporales</taxon>
        <taxon>Streptomycetaceae</taxon>
        <taxon>Streptomyces</taxon>
    </lineage>
</organism>
<reference evidence="3" key="1">
    <citation type="submission" date="2024-06" db="EMBL/GenBank/DDBJ databases">
        <title>Streptomyces sp. strain HUAS MG91 genome sequences.</title>
        <authorList>
            <person name="Mo P."/>
        </authorList>
    </citation>
    <scope>NUCLEOTIDE SEQUENCE</scope>
    <source>
        <strain evidence="3">HUAS MG91</strain>
    </source>
</reference>
<dbReference type="InterPro" id="IPR039261">
    <property type="entry name" value="FNR_nucleotide-bd"/>
</dbReference>
<sequence>MSKNPRLVPKHPGLFRGEVVRSVRFSPSIQRVTVTGDAFATFPWRGYDHWFRLFFKLPHQERFVLPHLSGTKWWEPYLALPEDVRPHCANYTVADFRPQTAELDIDFVVHCGPTGEAEGAAAIWACATGPGDPVALLDQGLLFDCPDDASEVLVVADESGLPAMGGVLRSLPRTAVGRVIQEIPAHGDRRELDAPDGVSVTWVVRDDATAVPGTAALEELRRHARVPETGYAFVVGESTLATEGRRHLHRAGLPKNRITFSGFWKHSGARLQKAG</sequence>
<dbReference type="InterPro" id="IPR007037">
    <property type="entry name" value="SIP_rossman_dom"/>
</dbReference>
<evidence type="ECO:0000259" key="1">
    <source>
        <dbReference type="Pfam" id="PF04954"/>
    </source>
</evidence>
<proteinExistence type="predicted"/>
<dbReference type="PANTHER" id="PTHR30157:SF0">
    <property type="entry name" value="NADPH-DEPENDENT FERRIC-CHELATE REDUCTASE"/>
    <property type="match status" value="1"/>
</dbReference>
<protein>
    <submittedName>
        <fullName evidence="3">Siderophore-interacting protein</fullName>
    </submittedName>
</protein>
<dbReference type="Pfam" id="PF08021">
    <property type="entry name" value="FAD_binding_9"/>
    <property type="match status" value="1"/>
</dbReference>
<evidence type="ECO:0000259" key="2">
    <source>
        <dbReference type="Pfam" id="PF08021"/>
    </source>
</evidence>
<feature type="domain" description="Siderophore-interacting FAD-binding" evidence="2">
    <location>
        <begin position="18"/>
        <end position="138"/>
    </location>
</feature>
<gene>
    <name evidence="3" type="ORF">ABII15_35340</name>
</gene>
<dbReference type="Pfam" id="PF04954">
    <property type="entry name" value="SIP"/>
    <property type="match status" value="1"/>
</dbReference>
<accession>A0AAU8J320</accession>
<dbReference type="EMBL" id="CP159534">
    <property type="protein sequence ID" value="XCJ74922.1"/>
    <property type="molecule type" value="Genomic_DNA"/>
</dbReference>
<dbReference type="KEGG" id="stac:ABII15_35340"/>
<dbReference type="InterPro" id="IPR013113">
    <property type="entry name" value="SIP_FAD-bd"/>
</dbReference>
<name>A0AAU8J320_9ACTN</name>
<dbReference type="CDD" id="cd06193">
    <property type="entry name" value="siderophore_interacting"/>
    <property type="match status" value="1"/>
</dbReference>
<feature type="domain" description="SIP-like Rossmann fold" evidence="1">
    <location>
        <begin position="150"/>
        <end position="266"/>
    </location>
</feature>
<dbReference type="AlphaFoldDB" id="A0AAU8J320"/>
<dbReference type="Gene3D" id="2.40.30.10">
    <property type="entry name" value="Translation factors"/>
    <property type="match status" value="1"/>
</dbReference>
<dbReference type="Gene3D" id="3.40.50.80">
    <property type="entry name" value="Nucleotide-binding domain of ferredoxin-NADP reductase (FNR) module"/>
    <property type="match status" value="1"/>
</dbReference>
<dbReference type="PANTHER" id="PTHR30157">
    <property type="entry name" value="FERRIC REDUCTASE, NADPH-DEPENDENT"/>
    <property type="match status" value="1"/>
</dbReference>